<reference evidence="3 4" key="1">
    <citation type="journal article" date="2016" name="Nat. Commun.">
        <title>Thousands of microbial genomes shed light on interconnected biogeochemical processes in an aquifer system.</title>
        <authorList>
            <person name="Anantharaman K."/>
            <person name="Brown C.T."/>
            <person name="Hug L.A."/>
            <person name="Sharon I."/>
            <person name="Castelle C.J."/>
            <person name="Probst A.J."/>
            <person name="Thomas B.C."/>
            <person name="Singh A."/>
            <person name="Wilkins M.J."/>
            <person name="Karaoz U."/>
            <person name="Brodie E.L."/>
            <person name="Williams K.H."/>
            <person name="Hubbard S.S."/>
            <person name="Banfield J.F."/>
        </authorList>
    </citation>
    <scope>NUCLEOTIDE SEQUENCE [LARGE SCALE GENOMIC DNA]</scope>
</reference>
<feature type="repeat" description="TPR" evidence="1">
    <location>
        <begin position="95"/>
        <end position="128"/>
    </location>
</feature>
<keyword evidence="2" id="KW-1133">Transmembrane helix</keyword>
<evidence type="ECO:0000256" key="1">
    <source>
        <dbReference type="PROSITE-ProRule" id="PRU00339"/>
    </source>
</evidence>
<dbReference type="Pfam" id="PF13181">
    <property type="entry name" value="TPR_8"/>
    <property type="match status" value="2"/>
</dbReference>
<sequence>MKINRTAKYAVIIVVVIGAIGLGRSIMQPKQQPGGNRIVREQLIADIRAFEIKRTDLTQDEQEKKRKEFDDALKAFDEGFLFVKQQGEGGLAAIYWPLVSLGSIHRDVGDYEKAEETFKYLAEIDPNAFLPYGLLGDLYSQLKQYDKALENYGKAVAISDVDEAFLDTYYGNMYGIYISEKKDPAAAEQMLIDGIKLHPADTNLVAQLALHYRMSGDIDKAISRYKELLAKKPDSIVAKQALDQLEPDIVH</sequence>
<dbReference type="PANTHER" id="PTHR44366:SF1">
    <property type="entry name" value="UDP-N-ACETYLGLUCOSAMINE--PEPTIDE N-ACETYLGLUCOSAMINYLTRANSFERASE 110 KDA SUBUNIT"/>
    <property type="match status" value="1"/>
</dbReference>
<dbReference type="Gene3D" id="1.25.40.10">
    <property type="entry name" value="Tetratricopeptide repeat domain"/>
    <property type="match status" value="1"/>
</dbReference>
<feature type="repeat" description="TPR" evidence="1">
    <location>
        <begin position="129"/>
        <end position="162"/>
    </location>
</feature>
<evidence type="ECO:0000313" key="4">
    <source>
        <dbReference type="Proteomes" id="UP000177817"/>
    </source>
</evidence>
<dbReference type="EMBL" id="MHKK01000015">
    <property type="protein sequence ID" value="OGY90177.1"/>
    <property type="molecule type" value="Genomic_DNA"/>
</dbReference>
<dbReference type="PROSITE" id="PS50005">
    <property type="entry name" value="TPR"/>
    <property type="match status" value="3"/>
</dbReference>
<dbReference type="InterPro" id="IPR019734">
    <property type="entry name" value="TPR_rpt"/>
</dbReference>
<gene>
    <name evidence="3" type="ORF">A2677_04070</name>
</gene>
<dbReference type="InterPro" id="IPR011990">
    <property type="entry name" value="TPR-like_helical_dom_sf"/>
</dbReference>
<dbReference type="GO" id="GO:0097363">
    <property type="term" value="F:protein O-acetylglucosaminyltransferase activity"/>
    <property type="evidence" value="ECO:0007669"/>
    <property type="project" value="TreeGrafter"/>
</dbReference>
<keyword evidence="1" id="KW-0802">TPR repeat</keyword>
<dbReference type="GO" id="GO:0006493">
    <property type="term" value="P:protein O-linked glycosylation"/>
    <property type="evidence" value="ECO:0007669"/>
    <property type="project" value="InterPro"/>
</dbReference>
<dbReference type="AlphaFoldDB" id="A0A1G2BPQ8"/>
<dbReference type="InterPro" id="IPR037919">
    <property type="entry name" value="OGT"/>
</dbReference>
<protein>
    <submittedName>
        <fullName evidence="3">Uncharacterized protein</fullName>
    </submittedName>
</protein>
<dbReference type="SMART" id="SM00028">
    <property type="entry name" value="TPR"/>
    <property type="match status" value="3"/>
</dbReference>
<dbReference type="PANTHER" id="PTHR44366">
    <property type="entry name" value="UDP-N-ACETYLGLUCOSAMINE--PEPTIDE N-ACETYLGLUCOSAMINYLTRANSFERASE 110 KDA SUBUNIT"/>
    <property type="match status" value="1"/>
</dbReference>
<keyword evidence="2" id="KW-0812">Transmembrane</keyword>
<evidence type="ECO:0000256" key="2">
    <source>
        <dbReference type="SAM" id="Phobius"/>
    </source>
</evidence>
<feature type="repeat" description="TPR" evidence="1">
    <location>
        <begin position="202"/>
        <end position="235"/>
    </location>
</feature>
<comment type="caution">
    <text evidence="3">The sequence shown here is derived from an EMBL/GenBank/DDBJ whole genome shotgun (WGS) entry which is preliminary data.</text>
</comment>
<organism evidence="3 4">
    <name type="scientific">Candidatus Komeilibacteria bacterium RIFCSPHIGHO2_01_FULL_52_14</name>
    <dbReference type="NCBI Taxonomy" id="1798549"/>
    <lineage>
        <taxon>Bacteria</taxon>
        <taxon>Candidatus Komeiliibacteriota</taxon>
    </lineage>
</organism>
<dbReference type="SUPFAM" id="SSF48452">
    <property type="entry name" value="TPR-like"/>
    <property type="match status" value="1"/>
</dbReference>
<keyword evidence="2" id="KW-0472">Membrane</keyword>
<evidence type="ECO:0000313" key="3">
    <source>
        <dbReference type="EMBL" id="OGY90177.1"/>
    </source>
</evidence>
<accession>A0A1G2BPQ8</accession>
<proteinExistence type="predicted"/>
<name>A0A1G2BPQ8_9BACT</name>
<feature type="transmembrane region" description="Helical" evidence="2">
    <location>
        <begin position="7"/>
        <end position="27"/>
    </location>
</feature>
<dbReference type="Proteomes" id="UP000177817">
    <property type="component" value="Unassembled WGS sequence"/>
</dbReference>